<dbReference type="GO" id="GO:0004813">
    <property type="term" value="F:alanine-tRNA ligase activity"/>
    <property type="evidence" value="ECO:0007669"/>
    <property type="project" value="UniProtKB-EC"/>
</dbReference>
<dbReference type="InterPro" id="IPR045864">
    <property type="entry name" value="aa-tRNA-synth_II/BPL/LPL"/>
</dbReference>
<dbReference type="PRINTS" id="PR00980">
    <property type="entry name" value="TRNASYNTHALA"/>
</dbReference>
<evidence type="ECO:0000256" key="8">
    <source>
        <dbReference type="ARBA" id="ARBA00022884"/>
    </source>
</evidence>
<dbReference type="Pfam" id="PF01411">
    <property type="entry name" value="tRNA-synt_2c"/>
    <property type="match status" value="1"/>
</dbReference>
<evidence type="ECO:0000256" key="1">
    <source>
        <dbReference type="ARBA" id="ARBA00008226"/>
    </source>
</evidence>
<dbReference type="PROSITE" id="PS50860">
    <property type="entry name" value="AA_TRNA_LIGASE_II_ALA"/>
    <property type="match status" value="1"/>
</dbReference>
<dbReference type="InterPro" id="IPR018165">
    <property type="entry name" value="Ala-tRNA-synth_IIc_core"/>
</dbReference>
<dbReference type="RefSeq" id="WP_207689135.1">
    <property type="nucleotide sequence ID" value="NZ_CP061799.1"/>
</dbReference>
<keyword evidence="14" id="KW-1185">Reference proteome</keyword>
<dbReference type="InterPro" id="IPR018164">
    <property type="entry name" value="Ala-tRNA-synth_IIc_N"/>
</dbReference>
<dbReference type="Gene3D" id="3.30.930.10">
    <property type="entry name" value="Bira Bifunctional Protein, Domain 2"/>
    <property type="match status" value="1"/>
</dbReference>
<evidence type="ECO:0000256" key="10">
    <source>
        <dbReference type="ARBA" id="ARBA00023146"/>
    </source>
</evidence>
<dbReference type="EC" id="6.1.1.7" evidence="2"/>
<dbReference type="GO" id="GO:0002161">
    <property type="term" value="F:aminoacyl-tRNA deacylase activity"/>
    <property type="evidence" value="ECO:0007669"/>
    <property type="project" value="TreeGrafter"/>
</dbReference>
<gene>
    <name evidence="13" type="ORF">dnl_57020</name>
</gene>
<evidence type="ECO:0000313" key="13">
    <source>
        <dbReference type="EMBL" id="QTA83303.1"/>
    </source>
</evidence>
<keyword evidence="8" id="KW-0694">RNA-binding</keyword>
<keyword evidence="6" id="KW-0547">Nucleotide-binding</keyword>
<dbReference type="GO" id="GO:0006419">
    <property type="term" value="P:alanyl-tRNA aminoacylation"/>
    <property type="evidence" value="ECO:0007669"/>
    <property type="project" value="InterPro"/>
</dbReference>
<comment type="similarity">
    <text evidence="1">Belongs to the class-II aminoacyl-tRNA synthetase family.</text>
</comment>
<dbReference type="GO" id="GO:0005829">
    <property type="term" value="C:cytosol"/>
    <property type="evidence" value="ECO:0007669"/>
    <property type="project" value="TreeGrafter"/>
</dbReference>
<reference evidence="13" key="1">
    <citation type="journal article" date="2021" name="Microb. Physiol.">
        <title>Proteogenomic Insights into the Physiology of Marine, Sulfate-Reducing, Filamentous Desulfonema limicola and Desulfonema magnum.</title>
        <authorList>
            <person name="Schnaars V."/>
            <person name="Wohlbrand L."/>
            <person name="Scheve S."/>
            <person name="Hinrichs C."/>
            <person name="Reinhardt R."/>
            <person name="Rabus R."/>
        </authorList>
    </citation>
    <scope>NUCLEOTIDE SEQUENCE</scope>
    <source>
        <strain evidence="13">5ac10</strain>
    </source>
</reference>
<dbReference type="GO" id="GO:0000049">
    <property type="term" value="F:tRNA binding"/>
    <property type="evidence" value="ECO:0007669"/>
    <property type="project" value="UniProtKB-KW"/>
</dbReference>
<evidence type="ECO:0000256" key="4">
    <source>
        <dbReference type="ARBA" id="ARBA00022555"/>
    </source>
</evidence>
<dbReference type="PANTHER" id="PTHR11777">
    <property type="entry name" value="ALANYL-TRNA SYNTHETASE"/>
    <property type="match status" value="1"/>
</dbReference>
<dbReference type="InterPro" id="IPR050058">
    <property type="entry name" value="Ala-tRNA_ligase"/>
</dbReference>
<dbReference type="SUPFAM" id="SSF55681">
    <property type="entry name" value="Class II aaRS and biotin synthetases"/>
    <property type="match status" value="1"/>
</dbReference>
<keyword evidence="5" id="KW-0436">Ligase</keyword>
<dbReference type="InterPro" id="IPR002318">
    <property type="entry name" value="Ala-tRNA-lgiase_IIc"/>
</dbReference>
<keyword evidence="4" id="KW-0820">tRNA-binding</keyword>
<name>A0A975BDH1_9BACT</name>
<dbReference type="Proteomes" id="UP000663720">
    <property type="component" value="Chromosome"/>
</dbReference>
<proteinExistence type="inferred from homology"/>
<dbReference type="SUPFAM" id="SSF101353">
    <property type="entry name" value="Putative anticodon-binding domain of alanyl-tRNA synthetase (AlaRS)"/>
    <property type="match status" value="1"/>
</dbReference>
<evidence type="ECO:0000256" key="11">
    <source>
        <dbReference type="ARBA" id="ARBA00032577"/>
    </source>
</evidence>
<dbReference type="KEGG" id="dli:dnl_57020"/>
<accession>A0A975BDH1</accession>
<dbReference type="InterPro" id="IPR018162">
    <property type="entry name" value="Ala-tRNA-ligase_IIc_anticod-bd"/>
</dbReference>
<protein>
    <recommendedName>
        <fullName evidence="3">Alanine--tRNA ligase</fullName>
        <ecNumber evidence="2">6.1.1.7</ecNumber>
    </recommendedName>
    <alternativeName>
        <fullName evidence="11">Alanyl-tRNA synthetase</fullName>
    </alternativeName>
</protein>
<evidence type="ECO:0000256" key="7">
    <source>
        <dbReference type="ARBA" id="ARBA00022840"/>
    </source>
</evidence>
<evidence type="ECO:0000256" key="5">
    <source>
        <dbReference type="ARBA" id="ARBA00022598"/>
    </source>
</evidence>
<evidence type="ECO:0000256" key="6">
    <source>
        <dbReference type="ARBA" id="ARBA00022741"/>
    </source>
</evidence>
<sequence>MYSTIEIKKRFIDFYRLLNYKILPGSSLLDPSVPMTFVMSAGLVQVETSAMLNGGKTHNQYALIQNCFRYFDMERIGKSNAHLSLFQMSGAFSFMNADRQSCISCIWKLLTQVYHLPPESLWITFFSGGRVAGYFFEPDIETYEAWLKAGVNPGKIIGLNQEHNFWKQGTNIVGREHAPKCGPHTEVFYDRGECFKCSPECRPGCKCGRFIEIMNTLFITFHIDDNFKVKTLGEPFTETVIGLERLAMVLQDVPSIFEIDTIKPLIEQIDFFINSPGISQAEQYKHKCIIADHIRAILFLTADGAPPPGKGGRARLMRKLTREMLTSRIFLDINSLEFIQILIKSAINLYSEHQPGLLNAENKTFEYIYEEKQRFEHTLKYGKYQLDRLMQKNKKNWISGEEMVRMEKNHGIPNNLLEKILYQRQISFNYQDYKQAYEQWRQS</sequence>
<organism evidence="13 14">
    <name type="scientific">Desulfonema limicola</name>
    <dbReference type="NCBI Taxonomy" id="45656"/>
    <lineage>
        <taxon>Bacteria</taxon>
        <taxon>Pseudomonadati</taxon>
        <taxon>Thermodesulfobacteriota</taxon>
        <taxon>Desulfobacteria</taxon>
        <taxon>Desulfobacterales</taxon>
        <taxon>Desulfococcaceae</taxon>
        <taxon>Desulfonema</taxon>
    </lineage>
</organism>
<evidence type="ECO:0000259" key="12">
    <source>
        <dbReference type="PROSITE" id="PS50860"/>
    </source>
</evidence>
<dbReference type="AlphaFoldDB" id="A0A975BDH1"/>
<dbReference type="GO" id="GO:0005524">
    <property type="term" value="F:ATP binding"/>
    <property type="evidence" value="ECO:0007669"/>
    <property type="project" value="UniProtKB-KW"/>
</dbReference>
<dbReference type="PANTHER" id="PTHR11777:SF9">
    <property type="entry name" value="ALANINE--TRNA LIGASE, CYTOPLASMIC"/>
    <property type="match status" value="1"/>
</dbReference>
<feature type="domain" description="Alanyl-transfer RNA synthetases family profile" evidence="12">
    <location>
        <begin position="2"/>
        <end position="443"/>
    </location>
</feature>
<evidence type="ECO:0000256" key="2">
    <source>
        <dbReference type="ARBA" id="ARBA00013168"/>
    </source>
</evidence>
<keyword evidence="10" id="KW-0030">Aminoacyl-tRNA synthetase</keyword>
<evidence type="ECO:0000256" key="9">
    <source>
        <dbReference type="ARBA" id="ARBA00022917"/>
    </source>
</evidence>
<dbReference type="EMBL" id="CP061799">
    <property type="protein sequence ID" value="QTA83303.1"/>
    <property type="molecule type" value="Genomic_DNA"/>
</dbReference>
<keyword evidence="9" id="KW-0648">Protein biosynthesis</keyword>
<keyword evidence="7" id="KW-0067">ATP-binding</keyword>
<evidence type="ECO:0000313" key="14">
    <source>
        <dbReference type="Proteomes" id="UP000663720"/>
    </source>
</evidence>
<evidence type="ECO:0000256" key="3">
    <source>
        <dbReference type="ARBA" id="ARBA00017959"/>
    </source>
</evidence>